<evidence type="ECO:0000313" key="3">
    <source>
        <dbReference type="Proteomes" id="UP000809789"/>
    </source>
</evidence>
<dbReference type="Pfam" id="PF01575">
    <property type="entry name" value="MaoC_dehydratas"/>
    <property type="match status" value="1"/>
</dbReference>
<keyword evidence="3" id="KW-1185">Reference proteome</keyword>
<dbReference type="InterPro" id="IPR029069">
    <property type="entry name" value="HotDog_dom_sf"/>
</dbReference>
<dbReference type="InterPro" id="IPR002539">
    <property type="entry name" value="MaoC-like_dom"/>
</dbReference>
<dbReference type="OrthoDB" id="533830at2759"/>
<dbReference type="PANTHER" id="PTHR43841">
    <property type="entry name" value="3-HYDROXYACYL-THIOESTER DEHYDRATASE HTDX-RELATED"/>
    <property type="match status" value="1"/>
</dbReference>
<name>A0A8K0PJH0_9PEZI</name>
<dbReference type="SUPFAM" id="SSF54637">
    <property type="entry name" value="Thioesterase/thiol ester dehydrase-isomerase"/>
    <property type="match status" value="1"/>
</dbReference>
<dbReference type="AlphaFoldDB" id="A0A8K0PJH0"/>
<proteinExistence type="predicted"/>
<dbReference type="EMBL" id="JAESVG020000003">
    <property type="protein sequence ID" value="KAG8629518.1"/>
    <property type="molecule type" value="Genomic_DNA"/>
</dbReference>
<organism evidence="2 3">
    <name type="scientific">Elsinoe batatas</name>
    <dbReference type="NCBI Taxonomy" id="2601811"/>
    <lineage>
        <taxon>Eukaryota</taxon>
        <taxon>Fungi</taxon>
        <taxon>Dikarya</taxon>
        <taxon>Ascomycota</taxon>
        <taxon>Pezizomycotina</taxon>
        <taxon>Dothideomycetes</taxon>
        <taxon>Dothideomycetidae</taxon>
        <taxon>Myriangiales</taxon>
        <taxon>Elsinoaceae</taxon>
        <taxon>Elsinoe</taxon>
    </lineage>
</organism>
<sequence>MPFRIRSSQFPEYAAAIERSKSGVDVKQIPQYVASNQARLAMFLGSLIQPAMPLLLARKGCPIRPLGAVNVSNRAELIDVAACKRLVLDPGVESGGAARSYTISASLPKHAQIVKRGIQTDLVVSIIGDTEHEKRAIYRLTFTMLEFRKQARRAHANRKETVSQLDHSISASTIVGSFKMTHVDPSNWARICKDYNFIHFSALIARLFGMKGRIAHGNHVVAKAVEFMDLQSMATTPEAGKWLEIRFRRPVLIPSQLNVNRSSIDASSVVKQYLIAPDNHEKPSIEVDVHL</sequence>
<feature type="domain" description="MaoC-like" evidence="1">
    <location>
        <begin position="179"/>
        <end position="260"/>
    </location>
</feature>
<evidence type="ECO:0000259" key="1">
    <source>
        <dbReference type="Pfam" id="PF01575"/>
    </source>
</evidence>
<dbReference type="Gene3D" id="3.10.129.10">
    <property type="entry name" value="Hotdog Thioesterase"/>
    <property type="match status" value="1"/>
</dbReference>
<comment type="caution">
    <text evidence="2">The sequence shown here is derived from an EMBL/GenBank/DDBJ whole genome shotgun (WGS) entry which is preliminary data.</text>
</comment>
<dbReference type="CDD" id="cd03441">
    <property type="entry name" value="R_hydratase_like"/>
    <property type="match status" value="1"/>
</dbReference>
<dbReference type="PANTHER" id="PTHR43841:SF1">
    <property type="entry name" value="3-HYDROXYACYL-THIOESTER DEHYDRATASE X"/>
    <property type="match status" value="1"/>
</dbReference>
<protein>
    <recommendedName>
        <fullName evidence="1">MaoC-like domain-containing protein</fullName>
    </recommendedName>
</protein>
<accession>A0A8K0PJH0</accession>
<gene>
    <name evidence="2" type="ORF">KVT40_003383</name>
</gene>
<evidence type="ECO:0000313" key="2">
    <source>
        <dbReference type="EMBL" id="KAG8629518.1"/>
    </source>
</evidence>
<dbReference type="Proteomes" id="UP000809789">
    <property type="component" value="Unassembled WGS sequence"/>
</dbReference>
<reference evidence="2" key="1">
    <citation type="submission" date="2021-07" db="EMBL/GenBank/DDBJ databases">
        <title>Elsinoe batatas strain:CRI-CJ2 Genome sequencing and assembly.</title>
        <authorList>
            <person name="Huang L."/>
        </authorList>
    </citation>
    <scope>NUCLEOTIDE SEQUENCE</scope>
    <source>
        <strain evidence="2">CRI-CJ2</strain>
    </source>
</reference>